<dbReference type="Proteomes" id="UP001148629">
    <property type="component" value="Unassembled WGS sequence"/>
</dbReference>
<reference evidence="1" key="1">
    <citation type="submission" date="2022-08" db="EMBL/GenBank/DDBJ databases">
        <title>Genome Sequence of Fusarium decemcellulare.</title>
        <authorList>
            <person name="Buettner E."/>
        </authorList>
    </citation>
    <scope>NUCLEOTIDE SEQUENCE</scope>
    <source>
        <strain evidence="1">Babe19</strain>
    </source>
</reference>
<sequence>MSKILLTGGSGFIAAHILEQLVAQGHTVITTVRTQDKAQPILDKFASTNRVQTFIVPDMVREDALDEVAQTPGLQAVFHTASPFHYNFTDPDRELVAPAVSGTVGILGALKRHAPTVKRVILTSSFAAMLDEKGLWDPTRTFDEESWNPDGVEALDRSPNTAYRVSKKLAERAAWDFMRDEKPAFDLVVVNPVLVLGPTAHYVPSSDAINTSNQRFVDLLKGKWRERIPETDDIQLWVDVRDAAKAHVVALEKPDAGGRRLLVTAGDFSHCDIVQAVRSRFPEYAERLPGPDTSGGARIPTEQRFKWNVEKTNQLLKIEYISLEQSVVDIISILKEHGI</sequence>
<organism evidence="1 2">
    <name type="scientific">Fusarium decemcellulare</name>
    <dbReference type="NCBI Taxonomy" id="57161"/>
    <lineage>
        <taxon>Eukaryota</taxon>
        <taxon>Fungi</taxon>
        <taxon>Dikarya</taxon>
        <taxon>Ascomycota</taxon>
        <taxon>Pezizomycotina</taxon>
        <taxon>Sordariomycetes</taxon>
        <taxon>Hypocreomycetidae</taxon>
        <taxon>Hypocreales</taxon>
        <taxon>Nectriaceae</taxon>
        <taxon>Fusarium</taxon>
        <taxon>Fusarium decemcellulare species complex</taxon>
    </lineage>
</organism>
<dbReference type="EMBL" id="JANRMS010000096">
    <property type="protein sequence ID" value="KAJ3546928.1"/>
    <property type="molecule type" value="Genomic_DNA"/>
</dbReference>
<protein>
    <submittedName>
        <fullName evidence="1">Uncharacterized protein</fullName>
    </submittedName>
</protein>
<keyword evidence="2" id="KW-1185">Reference proteome</keyword>
<accession>A0ACC1SUW9</accession>
<evidence type="ECO:0000313" key="2">
    <source>
        <dbReference type="Proteomes" id="UP001148629"/>
    </source>
</evidence>
<proteinExistence type="predicted"/>
<gene>
    <name evidence="1" type="ORF">NM208_g1763</name>
</gene>
<name>A0ACC1SUW9_9HYPO</name>
<evidence type="ECO:0000313" key="1">
    <source>
        <dbReference type="EMBL" id="KAJ3546928.1"/>
    </source>
</evidence>
<comment type="caution">
    <text evidence="1">The sequence shown here is derived from an EMBL/GenBank/DDBJ whole genome shotgun (WGS) entry which is preliminary data.</text>
</comment>